<dbReference type="GO" id="GO:0016740">
    <property type="term" value="F:transferase activity"/>
    <property type="evidence" value="ECO:0007669"/>
    <property type="project" value="UniProtKB-KW"/>
</dbReference>
<dbReference type="Gene3D" id="4.10.830.40">
    <property type="match status" value="1"/>
</dbReference>
<dbReference type="PROSITE" id="PS50119">
    <property type="entry name" value="ZF_BBOX"/>
    <property type="match status" value="1"/>
</dbReference>
<evidence type="ECO:0000256" key="11">
    <source>
        <dbReference type="PROSITE-ProRule" id="PRU00024"/>
    </source>
</evidence>
<dbReference type="PROSITE" id="PS50188">
    <property type="entry name" value="B302_SPRY"/>
    <property type="match status" value="1"/>
</dbReference>
<dbReference type="EMBL" id="WNTK01030544">
    <property type="protein sequence ID" value="KAG9461036.1"/>
    <property type="molecule type" value="Genomic_DNA"/>
</dbReference>
<dbReference type="InterPro" id="IPR013083">
    <property type="entry name" value="Znf_RING/FYVE/PHD"/>
</dbReference>
<dbReference type="InterPro" id="IPR003877">
    <property type="entry name" value="SPRY_dom"/>
</dbReference>
<dbReference type="InterPro" id="IPR003879">
    <property type="entry name" value="Butyrophylin_SPRY"/>
</dbReference>
<dbReference type="PANTHER" id="PTHR25465:SF41">
    <property type="entry name" value="E3 UBIQUITIN-PROTEIN LIGASE RNF135"/>
    <property type="match status" value="1"/>
</dbReference>
<dbReference type="SMART" id="SM00589">
    <property type="entry name" value="PRY"/>
    <property type="match status" value="1"/>
</dbReference>
<organism evidence="16 17">
    <name type="scientific">Eleutherodactylus coqui</name>
    <name type="common">Puerto Rican coqui</name>
    <dbReference type="NCBI Taxonomy" id="57060"/>
    <lineage>
        <taxon>Eukaryota</taxon>
        <taxon>Metazoa</taxon>
        <taxon>Chordata</taxon>
        <taxon>Craniata</taxon>
        <taxon>Vertebrata</taxon>
        <taxon>Euteleostomi</taxon>
        <taxon>Amphibia</taxon>
        <taxon>Batrachia</taxon>
        <taxon>Anura</taxon>
        <taxon>Neobatrachia</taxon>
        <taxon>Hyloidea</taxon>
        <taxon>Eleutherodactylidae</taxon>
        <taxon>Eleutherodactylinae</taxon>
        <taxon>Eleutherodactylus</taxon>
        <taxon>Eleutherodactylus</taxon>
    </lineage>
</organism>
<dbReference type="InterPro" id="IPR043136">
    <property type="entry name" value="B30.2/SPRY_sf"/>
</dbReference>
<evidence type="ECO:0000256" key="12">
    <source>
        <dbReference type="SAM" id="Coils"/>
    </source>
</evidence>
<dbReference type="PROSITE" id="PS50089">
    <property type="entry name" value="ZF_RING_2"/>
    <property type="match status" value="1"/>
</dbReference>
<keyword evidence="10 12" id="KW-0175">Coiled coil</keyword>
<dbReference type="OrthoDB" id="6105938at2759"/>
<evidence type="ECO:0000313" key="16">
    <source>
        <dbReference type="EMBL" id="KAG9461036.1"/>
    </source>
</evidence>
<keyword evidence="2" id="KW-0963">Cytoplasm</keyword>
<dbReference type="InterPro" id="IPR018957">
    <property type="entry name" value="Znf_C3HC4_RING-type"/>
</dbReference>
<dbReference type="SMART" id="SM00449">
    <property type="entry name" value="SPRY"/>
    <property type="match status" value="1"/>
</dbReference>
<comment type="subcellular location">
    <subcellularLocation>
        <location evidence="1">Cytoplasm</location>
    </subcellularLocation>
</comment>
<dbReference type="InterPro" id="IPR013320">
    <property type="entry name" value="ConA-like_dom_sf"/>
</dbReference>
<dbReference type="GO" id="GO:0005737">
    <property type="term" value="C:cytoplasm"/>
    <property type="evidence" value="ECO:0007669"/>
    <property type="project" value="UniProtKB-SubCell"/>
</dbReference>
<dbReference type="CDD" id="cd19769">
    <property type="entry name" value="Bbox2_TRIM16-like"/>
    <property type="match status" value="1"/>
</dbReference>
<dbReference type="Pfam" id="PF00097">
    <property type="entry name" value="zf-C3HC4"/>
    <property type="match status" value="1"/>
</dbReference>
<evidence type="ECO:0000256" key="9">
    <source>
        <dbReference type="ARBA" id="ARBA00022859"/>
    </source>
</evidence>
<dbReference type="PRINTS" id="PR01407">
    <property type="entry name" value="BUTYPHLNCDUF"/>
</dbReference>
<dbReference type="Pfam" id="PF00643">
    <property type="entry name" value="zf-B_box"/>
    <property type="match status" value="1"/>
</dbReference>
<accession>A0A8J6EBS6</accession>
<keyword evidence="17" id="KW-1185">Reference proteome</keyword>
<dbReference type="SUPFAM" id="SSF57850">
    <property type="entry name" value="RING/U-box"/>
    <property type="match status" value="1"/>
</dbReference>
<keyword evidence="4" id="KW-0808">Transferase</keyword>
<name>A0A8J6EBS6_ELECQ</name>
<sequence>MECADLLEELTCSICLSPYSDPVFLRCGHNFCHICIFRVLDTQDGSGGYSCPECREKYLERPALEKNRKLSSIAKHFISTHPEQVEVEILCSYCDFSHPAVKTCLQCETSFCAKHLRNHNKLVDHVLIEPTTSMENVICSAHKKMVKYFCAEHNACVCTSCFAFGEHRGHQIEEIQMASKKKEKILRSLMDKLISERAETEKTALKYKEHMKKVHVEADFLTKRVTGQLKDLKEELELLEMEVVSEISRQADQISAKFSGVVQQFETRKEELSQNISRIQDIVNKKDAILILQAQELHSDNMCDGDKNEEKDGEHAYAMGDLNMGLISETLHKGIAEIVTSLKTCISVSRVLPIIMDINTAHKRIKISADMKIVSDSDVNHGRPELPSRFTMYNQVLSTNSFTFGQQYWEVETSTQGIWDIGLAYASIERDGKHSGIGDNDKSWCLRKYTTKYMSAHNSKAQSLLFEQCSQIIGIYLNYEAGQLTFYELCDWDRHLFRHLHTFMDNFKEPLHAAFYVDEGAWIKVLL</sequence>
<dbReference type="Proteomes" id="UP000770717">
    <property type="component" value="Unassembled WGS sequence"/>
</dbReference>
<keyword evidence="5" id="KW-0479">Metal-binding</keyword>
<keyword evidence="3" id="KW-0399">Innate immunity</keyword>
<dbReference type="InterPro" id="IPR006574">
    <property type="entry name" value="PRY"/>
</dbReference>
<keyword evidence="9" id="KW-0391">Immunity</keyword>
<evidence type="ECO:0000313" key="17">
    <source>
        <dbReference type="Proteomes" id="UP000770717"/>
    </source>
</evidence>
<dbReference type="InterPro" id="IPR001841">
    <property type="entry name" value="Znf_RING"/>
</dbReference>
<dbReference type="GO" id="GO:0045087">
    <property type="term" value="P:innate immune response"/>
    <property type="evidence" value="ECO:0007669"/>
    <property type="project" value="UniProtKB-KW"/>
</dbReference>
<dbReference type="InterPro" id="IPR017907">
    <property type="entry name" value="Znf_RING_CS"/>
</dbReference>
<dbReference type="GO" id="GO:0008270">
    <property type="term" value="F:zinc ion binding"/>
    <property type="evidence" value="ECO:0007669"/>
    <property type="project" value="UniProtKB-KW"/>
</dbReference>
<reference evidence="16" key="1">
    <citation type="thesis" date="2020" institute="ProQuest LLC" country="789 East Eisenhower Parkway, Ann Arbor, MI, USA">
        <title>Comparative Genomics and Chromosome Evolution.</title>
        <authorList>
            <person name="Mudd A.B."/>
        </authorList>
    </citation>
    <scope>NUCLEOTIDE SEQUENCE</scope>
    <source>
        <strain evidence="16">HN-11 Male</strain>
        <tissue evidence="16">Kidney and liver</tissue>
    </source>
</reference>
<dbReference type="SMART" id="SM00336">
    <property type="entry name" value="BBOX"/>
    <property type="match status" value="1"/>
</dbReference>
<protein>
    <submittedName>
        <fullName evidence="16">Uncharacterized protein</fullName>
    </submittedName>
</protein>
<dbReference type="AlphaFoldDB" id="A0A8J6EBS6"/>
<evidence type="ECO:0000256" key="5">
    <source>
        <dbReference type="ARBA" id="ARBA00022723"/>
    </source>
</evidence>
<evidence type="ECO:0000256" key="2">
    <source>
        <dbReference type="ARBA" id="ARBA00022490"/>
    </source>
</evidence>
<dbReference type="Pfam" id="PF00622">
    <property type="entry name" value="SPRY"/>
    <property type="match status" value="1"/>
</dbReference>
<evidence type="ECO:0000256" key="8">
    <source>
        <dbReference type="ARBA" id="ARBA00022833"/>
    </source>
</evidence>
<evidence type="ECO:0000256" key="3">
    <source>
        <dbReference type="ARBA" id="ARBA00022588"/>
    </source>
</evidence>
<evidence type="ECO:0000259" key="15">
    <source>
        <dbReference type="PROSITE" id="PS50188"/>
    </source>
</evidence>
<evidence type="ECO:0000259" key="13">
    <source>
        <dbReference type="PROSITE" id="PS50089"/>
    </source>
</evidence>
<dbReference type="Pfam" id="PF13765">
    <property type="entry name" value="PRY"/>
    <property type="match status" value="1"/>
</dbReference>
<evidence type="ECO:0000256" key="6">
    <source>
        <dbReference type="ARBA" id="ARBA00022771"/>
    </source>
</evidence>
<feature type="domain" description="RING-type" evidence="13">
    <location>
        <begin position="12"/>
        <end position="55"/>
    </location>
</feature>
<proteinExistence type="predicted"/>
<dbReference type="InterPro" id="IPR000315">
    <property type="entry name" value="Znf_B-box"/>
</dbReference>
<gene>
    <name evidence="16" type="ORF">GDO78_018375</name>
</gene>
<dbReference type="SUPFAM" id="SSF57845">
    <property type="entry name" value="B-box zinc-binding domain"/>
    <property type="match status" value="1"/>
</dbReference>
<evidence type="ECO:0000256" key="1">
    <source>
        <dbReference type="ARBA" id="ARBA00004496"/>
    </source>
</evidence>
<dbReference type="SUPFAM" id="SSF49899">
    <property type="entry name" value="Concanavalin A-like lectins/glucanases"/>
    <property type="match status" value="1"/>
</dbReference>
<dbReference type="InterPro" id="IPR051051">
    <property type="entry name" value="E3_ubiq-ligase_TRIM/RNF"/>
</dbReference>
<feature type="coiled-coil region" evidence="12">
    <location>
        <begin position="222"/>
        <end position="282"/>
    </location>
</feature>
<evidence type="ECO:0000256" key="10">
    <source>
        <dbReference type="ARBA" id="ARBA00023054"/>
    </source>
</evidence>
<evidence type="ECO:0000256" key="4">
    <source>
        <dbReference type="ARBA" id="ARBA00022679"/>
    </source>
</evidence>
<feature type="domain" description="B30.2/SPRY" evidence="15">
    <location>
        <begin position="334"/>
        <end position="527"/>
    </location>
</feature>
<dbReference type="SMART" id="SM00184">
    <property type="entry name" value="RING"/>
    <property type="match status" value="1"/>
</dbReference>
<dbReference type="Gene3D" id="3.30.40.10">
    <property type="entry name" value="Zinc/RING finger domain, C3HC4 (zinc finger)"/>
    <property type="match status" value="1"/>
</dbReference>
<dbReference type="PROSITE" id="PS00518">
    <property type="entry name" value="ZF_RING_1"/>
    <property type="match status" value="1"/>
</dbReference>
<feature type="domain" description="B box-type" evidence="14">
    <location>
        <begin position="134"/>
        <end position="175"/>
    </location>
</feature>
<dbReference type="Gene3D" id="3.30.160.60">
    <property type="entry name" value="Classic Zinc Finger"/>
    <property type="match status" value="1"/>
</dbReference>
<dbReference type="InterPro" id="IPR001870">
    <property type="entry name" value="B30.2/SPRY"/>
</dbReference>
<evidence type="ECO:0000256" key="7">
    <source>
        <dbReference type="ARBA" id="ARBA00022786"/>
    </source>
</evidence>
<dbReference type="Gene3D" id="2.60.120.920">
    <property type="match status" value="1"/>
</dbReference>
<comment type="caution">
    <text evidence="16">The sequence shown here is derived from an EMBL/GenBank/DDBJ whole genome shotgun (WGS) entry which is preliminary data.</text>
</comment>
<dbReference type="CDD" id="cd12891">
    <property type="entry name" value="SPRY_PRY_C-I_2"/>
    <property type="match status" value="1"/>
</dbReference>
<keyword evidence="8" id="KW-0862">Zinc</keyword>
<keyword evidence="6 11" id="KW-0863">Zinc-finger</keyword>
<keyword evidence="7" id="KW-0833">Ubl conjugation pathway</keyword>
<evidence type="ECO:0000259" key="14">
    <source>
        <dbReference type="PROSITE" id="PS50119"/>
    </source>
</evidence>
<dbReference type="PANTHER" id="PTHR25465">
    <property type="entry name" value="B-BOX DOMAIN CONTAINING"/>
    <property type="match status" value="1"/>
</dbReference>